<comment type="caution">
    <text evidence="7">The sequence shown here is derived from an EMBL/GenBank/DDBJ whole genome shotgun (WGS) entry which is preliminary data.</text>
</comment>
<proteinExistence type="predicted"/>
<dbReference type="Gene3D" id="1.20.120.1750">
    <property type="match status" value="1"/>
</dbReference>
<name>A0A1V8TN11_9PEZI</name>
<evidence type="ECO:0000313" key="7">
    <source>
        <dbReference type="EMBL" id="OQO12641.1"/>
    </source>
</evidence>
<evidence type="ECO:0000256" key="4">
    <source>
        <dbReference type="ARBA" id="ARBA00022833"/>
    </source>
</evidence>
<keyword evidence="8" id="KW-1185">Reference proteome</keyword>
<gene>
    <name evidence="7" type="ORF">B0A48_02103</name>
</gene>
<keyword evidence="3" id="KW-0833">Ubl conjugation pathway</keyword>
<evidence type="ECO:0000256" key="5">
    <source>
        <dbReference type="SAM" id="MobiDB-lite"/>
    </source>
</evidence>
<evidence type="ECO:0000256" key="2">
    <source>
        <dbReference type="ARBA" id="ARBA00022771"/>
    </source>
</evidence>
<feature type="compositionally biased region" description="Acidic residues" evidence="5">
    <location>
        <begin position="94"/>
        <end position="111"/>
    </location>
</feature>
<evidence type="ECO:0000256" key="1">
    <source>
        <dbReference type="ARBA" id="ARBA00022723"/>
    </source>
</evidence>
<sequence>MDCAVGQHRVYSENTRGLEYQLCPNPACHAPTFLGEGCNHMICPYCKTHFCHLCGLAAPEHSGHWLPGGCPRYGRPDVARPQFDYPTDEHGNVIDEDADEDTEDEAAEDDGPLIPDEPTLVLPELLDADGVMPFREAIRQLGVRERGRALQHLPYYLHTDFITRNNAPWLAERFNHVNLTIASQDLSWTQPMLELVHSFAASHFVAGTGIRRDRWALQFAGHGEHDVEFIDERFAEMHDILTDPDIDVLAEDGMQDLDRAVVAVTRRGGYLEGVWWAVRLRATREM</sequence>
<dbReference type="EMBL" id="NAJO01000004">
    <property type="protein sequence ID" value="OQO12641.1"/>
    <property type="molecule type" value="Genomic_DNA"/>
</dbReference>
<dbReference type="InterPro" id="IPR002867">
    <property type="entry name" value="IBR_dom"/>
</dbReference>
<dbReference type="Pfam" id="PF01485">
    <property type="entry name" value="IBR"/>
    <property type="match status" value="1"/>
</dbReference>
<evidence type="ECO:0000259" key="6">
    <source>
        <dbReference type="Pfam" id="PF01485"/>
    </source>
</evidence>
<feature type="region of interest" description="Disordered" evidence="5">
    <location>
        <begin position="85"/>
        <end position="114"/>
    </location>
</feature>
<dbReference type="CDD" id="cd20336">
    <property type="entry name" value="Rcat_RBR"/>
    <property type="match status" value="1"/>
</dbReference>
<protein>
    <recommendedName>
        <fullName evidence="6">IBR domain-containing protein</fullName>
    </recommendedName>
</protein>
<dbReference type="OrthoDB" id="10009520at2759"/>
<dbReference type="InParanoid" id="A0A1V8TN11"/>
<evidence type="ECO:0000313" key="8">
    <source>
        <dbReference type="Proteomes" id="UP000192596"/>
    </source>
</evidence>
<keyword evidence="4" id="KW-0862">Zinc</keyword>
<dbReference type="SUPFAM" id="SSF57850">
    <property type="entry name" value="RING/U-box"/>
    <property type="match status" value="1"/>
</dbReference>
<accession>A0A1V8TN11</accession>
<feature type="domain" description="IBR" evidence="6">
    <location>
        <begin position="19"/>
        <end position="61"/>
    </location>
</feature>
<dbReference type="GO" id="GO:0008270">
    <property type="term" value="F:zinc ion binding"/>
    <property type="evidence" value="ECO:0007669"/>
    <property type="project" value="UniProtKB-KW"/>
</dbReference>
<dbReference type="AlphaFoldDB" id="A0A1V8TN11"/>
<evidence type="ECO:0000256" key="3">
    <source>
        <dbReference type="ARBA" id="ARBA00022786"/>
    </source>
</evidence>
<keyword evidence="2" id="KW-0863">Zinc-finger</keyword>
<dbReference type="Proteomes" id="UP000192596">
    <property type="component" value="Unassembled WGS sequence"/>
</dbReference>
<reference evidence="8" key="1">
    <citation type="submission" date="2017-03" db="EMBL/GenBank/DDBJ databases">
        <title>Genomes of endolithic fungi from Antarctica.</title>
        <authorList>
            <person name="Coleine C."/>
            <person name="Masonjones S."/>
            <person name="Stajich J.E."/>
        </authorList>
    </citation>
    <scope>NUCLEOTIDE SEQUENCE [LARGE SCALE GENOMIC DNA]</scope>
    <source>
        <strain evidence="8">CCFEE 5527</strain>
    </source>
</reference>
<organism evidence="7 8">
    <name type="scientific">Cryoendolithus antarcticus</name>
    <dbReference type="NCBI Taxonomy" id="1507870"/>
    <lineage>
        <taxon>Eukaryota</taxon>
        <taxon>Fungi</taxon>
        <taxon>Dikarya</taxon>
        <taxon>Ascomycota</taxon>
        <taxon>Pezizomycotina</taxon>
        <taxon>Dothideomycetes</taxon>
        <taxon>Dothideomycetidae</taxon>
        <taxon>Cladosporiales</taxon>
        <taxon>Cladosporiaceae</taxon>
        <taxon>Cryoendolithus</taxon>
    </lineage>
</organism>
<keyword evidence="1" id="KW-0479">Metal-binding</keyword>